<sequence length="294" mass="33463">MFSITVSCFEQWRETARELLNNGVEPSQVHWAEGQQTSLFTARPVFDKACSGNSATSNIAVPASFLSMARAAACYIDAGERQNKWATLYALLWRLAHDGREVLDNTVDSDVMALRHMVRAVSRECHKMKAFVRFKALEQPHKPLEGEPLFLAWFEPSHAIVERVAPFFAKRFTGMHWSILTPLGCAHWNRQALKLTQGVARPPAISDNYEVFWKAYYTRIFNPARLKEKAMQAEMPKRYWRYLPEAACIQSLTTQSAASLQTMLNSPLTASNRVREKSTLITTYQDELRAKSAD</sequence>
<dbReference type="NCBIfam" id="TIGR03915">
    <property type="entry name" value="SAM_7_link_chp"/>
    <property type="match status" value="1"/>
</dbReference>
<gene>
    <name evidence="2" type="ORF">DFR28_1021100</name>
</gene>
<comment type="caution">
    <text evidence="2">The sequence shown here is derived from an EMBL/GenBank/DDBJ whole genome shotgun (WGS) entry which is preliminary data.</text>
</comment>
<feature type="domain" description="DUF4130" evidence="1">
    <location>
        <begin position="83"/>
        <end position="245"/>
    </location>
</feature>
<dbReference type="Proteomes" id="UP000253083">
    <property type="component" value="Unassembled WGS sequence"/>
</dbReference>
<dbReference type="InParanoid" id="A0A395JQ19"/>
<dbReference type="RefSeq" id="WP_113954419.1">
    <property type="nucleotide sequence ID" value="NZ_QNRT01000002.1"/>
</dbReference>
<evidence type="ECO:0000313" key="3">
    <source>
        <dbReference type="Proteomes" id="UP000253083"/>
    </source>
</evidence>
<evidence type="ECO:0000259" key="1">
    <source>
        <dbReference type="Pfam" id="PF13566"/>
    </source>
</evidence>
<accession>A0A395JQ19</accession>
<dbReference type="Pfam" id="PF13566">
    <property type="entry name" value="DUF4130"/>
    <property type="match status" value="1"/>
</dbReference>
<dbReference type="InterPro" id="IPR025404">
    <property type="entry name" value="DUF4130"/>
</dbReference>
<evidence type="ECO:0000313" key="2">
    <source>
        <dbReference type="EMBL" id="RBP51668.1"/>
    </source>
</evidence>
<protein>
    <submittedName>
        <fullName evidence="2">DNA polymerase</fullName>
    </submittedName>
</protein>
<dbReference type="InterPro" id="IPR023875">
    <property type="entry name" value="DNA_repair_put"/>
</dbReference>
<organism evidence="2 3">
    <name type="scientific">Arenicella xantha</name>
    <dbReference type="NCBI Taxonomy" id="644221"/>
    <lineage>
        <taxon>Bacteria</taxon>
        <taxon>Pseudomonadati</taxon>
        <taxon>Pseudomonadota</taxon>
        <taxon>Gammaproteobacteria</taxon>
        <taxon>Arenicellales</taxon>
        <taxon>Arenicellaceae</taxon>
        <taxon>Arenicella</taxon>
    </lineage>
</organism>
<dbReference type="OrthoDB" id="5290748at2"/>
<dbReference type="EMBL" id="QNRT01000002">
    <property type="protein sequence ID" value="RBP51668.1"/>
    <property type="molecule type" value="Genomic_DNA"/>
</dbReference>
<proteinExistence type="predicted"/>
<keyword evidence="3" id="KW-1185">Reference proteome</keyword>
<reference evidence="2 3" key="1">
    <citation type="submission" date="2018-06" db="EMBL/GenBank/DDBJ databases">
        <title>Genomic Encyclopedia of Type Strains, Phase IV (KMG-IV): sequencing the most valuable type-strain genomes for metagenomic binning, comparative biology and taxonomic classification.</title>
        <authorList>
            <person name="Goeker M."/>
        </authorList>
    </citation>
    <scope>NUCLEOTIDE SEQUENCE [LARGE SCALE GENOMIC DNA]</scope>
    <source>
        <strain evidence="2 3">DSM 24032</strain>
    </source>
</reference>
<name>A0A395JQ19_9GAMM</name>
<dbReference type="AlphaFoldDB" id="A0A395JQ19"/>